<evidence type="ECO:0000256" key="1">
    <source>
        <dbReference type="ARBA" id="ARBA00023015"/>
    </source>
</evidence>
<dbReference type="GO" id="GO:0005634">
    <property type="term" value="C:nucleus"/>
    <property type="evidence" value="ECO:0007669"/>
    <property type="project" value="TreeGrafter"/>
</dbReference>
<dbReference type="InterPro" id="IPR000536">
    <property type="entry name" value="Nucl_hrmn_rcpt_lig-bd"/>
</dbReference>
<name>A0AAV5VXL6_9BILA</name>
<sequence length="280" mass="32346">RIARFVCSHTLDKRLTLIERVRLSYSTMNLSRRAAELSALQPSLHPILTFHDAYPLKPATLTSLNCTMRILITTLFDFATSSFDEFSTLSLQNKWFLIKNFHQSFWALESSYRAYALFPNVELFHFMSLTTYLSHGSASTFCDDQSTSLQRRDSESRMLRGFLQGDVQRCRDAVTNARVSEQEFLVMLILSFWNIDVTCPDDSLIPLGRSIRSRSLEELQEMYKRAGNEAEVATRIGEIMSIVVVMETCASLMPMKLEMFRLLEIFDEETTIYQFAKNEM</sequence>
<protein>
    <recommendedName>
        <fullName evidence="4">NR LBD domain-containing protein</fullName>
    </recommendedName>
</protein>
<accession>A0AAV5VXL6</accession>
<dbReference type="PANTHER" id="PTHR46011">
    <property type="entry name" value="NUCLEAR HORMONE RECEPTOR FAMILY MEMBER NHR-86-RELATED"/>
    <property type="match status" value="1"/>
</dbReference>
<evidence type="ECO:0000313" key="5">
    <source>
        <dbReference type="EMBL" id="GMT23230.1"/>
    </source>
</evidence>
<feature type="domain" description="NR LBD" evidence="4">
    <location>
        <begin position="29"/>
        <end position="279"/>
    </location>
</feature>
<dbReference type="PANTHER" id="PTHR46011:SF6">
    <property type="entry name" value="HIGH ZINC ACTIVATED NUCLEAR RECEPTOR PROTEIN"/>
    <property type="match status" value="1"/>
</dbReference>
<evidence type="ECO:0000256" key="2">
    <source>
        <dbReference type="ARBA" id="ARBA00023163"/>
    </source>
</evidence>
<dbReference type="GO" id="GO:0003700">
    <property type="term" value="F:DNA-binding transcription factor activity"/>
    <property type="evidence" value="ECO:0007669"/>
    <property type="project" value="TreeGrafter"/>
</dbReference>
<dbReference type="Pfam" id="PF00104">
    <property type="entry name" value="Hormone_recep"/>
    <property type="match status" value="1"/>
</dbReference>
<dbReference type="PROSITE" id="PS51843">
    <property type="entry name" value="NR_LBD"/>
    <property type="match status" value="1"/>
</dbReference>
<dbReference type="SUPFAM" id="SSF48508">
    <property type="entry name" value="Nuclear receptor ligand-binding domain"/>
    <property type="match status" value="1"/>
</dbReference>
<evidence type="ECO:0000256" key="3">
    <source>
        <dbReference type="ARBA" id="ARBA00023170"/>
    </source>
</evidence>
<keyword evidence="1" id="KW-0805">Transcription regulation</keyword>
<feature type="non-terminal residue" evidence="5">
    <location>
        <position position="280"/>
    </location>
</feature>
<comment type="caution">
    <text evidence="5">The sequence shown here is derived from an EMBL/GenBank/DDBJ whole genome shotgun (WGS) entry which is preliminary data.</text>
</comment>
<keyword evidence="2" id="KW-0804">Transcription</keyword>
<organism evidence="5 6">
    <name type="scientific">Pristionchus fissidentatus</name>
    <dbReference type="NCBI Taxonomy" id="1538716"/>
    <lineage>
        <taxon>Eukaryota</taxon>
        <taxon>Metazoa</taxon>
        <taxon>Ecdysozoa</taxon>
        <taxon>Nematoda</taxon>
        <taxon>Chromadorea</taxon>
        <taxon>Rhabditida</taxon>
        <taxon>Rhabditina</taxon>
        <taxon>Diplogasteromorpha</taxon>
        <taxon>Diplogasteroidea</taxon>
        <taxon>Neodiplogasteridae</taxon>
        <taxon>Pristionchus</taxon>
    </lineage>
</organism>
<dbReference type="SMART" id="SM00430">
    <property type="entry name" value="HOLI"/>
    <property type="match status" value="1"/>
</dbReference>
<dbReference type="InterPro" id="IPR035500">
    <property type="entry name" value="NHR-like_dom_sf"/>
</dbReference>
<dbReference type="EMBL" id="BTSY01000004">
    <property type="protein sequence ID" value="GMT23230.1"/>
    <property type="molecule type" value="Genomic_DNA"/>
</dbReference>
<dbReference type="AlphaFoldDB" id="A0AAV5VXL6"/>
<evidence type="ECO:0000313" key="6">
    <source>
        <dbReference type="Proteomes" id="UP001432322"/>
    </source>
</evidence>
<dbReference type="Gene3D" id="1.10.565.10">
    <property type="entry name" value="Retinoid X Receptor"/>
    <property type="match status" value="1"/>
</dbReference>
<keyword evidence="3" id="KW-0675">Receptor</keyword>
<gene>
    <name evidence="5" type="ORF">PFISCL1PPCAC_14527</name>
</gene>
<keyword evidence="6" id="KW-1185">Reference proteome</keyword>
<dbReference type="Proteomes" id="UP001432322">
    <property type="component" value="Unassembled WGS sequence"/>
</dbReference>
<feature type="non-terminal residue" evidence="5">
    <location>
        <position position="1"/>
    </location>
</feature>
<reference evidence="5" key="1">
    <citation type="submission" date="2023-10" db="EMBL/GenBank/DDBJ databases">
        <title>Genome assembly of Pristionchus species.</title>
        <authorList>
            <person name="Yoshida K."/>
            <person name="Sommer R.J."/>
        </authorList>
    </citation>
    <scope>NUCLEOTIDE SEQUENCE</scope>
    <source>
        <strain evidence="5">RS5133</strain>
    </source>
</reference>
<proteinExistence type="predicted"/>
<evidence type="ECO:0000259" key="4">
    <source>
        <dbReference type="PROSITE" id="PS51843"/>
    </source>
</evidence>